<keyword evidence="8 14" id="KW-0418">Kinase</keyword>
<evidence type="ECO:0000256" key="13">
    <source>
        <dbReference type="ARBA" id="ARBA00049494"/>
    </source>
</evidence>
<dbReference type="CDD" id="cd02064">
    <property type="entry name" value="FAD_synthetase_N"/>
    <property type="match status" value="1"/>
</dbReference>
<dbReference type="InterPro" id="IPR023465">
    <property type="entry name" value="Riboflavin_kinase_dom_sf"/>
</dbReference>
<evidence type="ECO:0000256" key="12">
    <source>
        <dbReference type="ARBA" id="ARBA00047880"/>
    </source>
</evidence>
<feature type="domain" description="Riboflavin kinase" evidence="15">
    <location>
        <begin position="186"/>
        <end position="311"/>
    </location>
</feature>
<dbReference type="NCBIfam" id="TIGR00083">
    <property type="entry name" value="ribF"/>
    <property type="match status" value="1"/>
</dbReference>
<dbReference type="PANTHER" id="PTHR22749:SF6">
    <property type="entry name" value="RIBOFLAVIN KINASE"/>
    <property type="match status" value="1"/>
</dbReference>
<reference evidence="16 17" key="1">
    <citation type="submission" date="2020-04" db="EMBL/GenBank/DDBJ databases">
        <title>MicrobeNet Type strains.</title>
        <authorList>
            <person name="Nicholson A.C."/>
        </authorList>
    </citation>
    <scope>NUCLEOTIDE SEQUENCE [LARGE SCALE GENOMIC DNA]</scope>
    <source>
        <strain evidence="16 17">CCUG 54536</strain>
    </source>
</reference>
<evidence type="ECO:0000256" key="7">
    <source>
        <dbReference type="ARBA" id="ARBA00022741"/>
    </source>
</evidence>
<dbReference type="Gene3D" id="2.40.30.30">
    <property type="entry name" value="Riboflavin kinase-like"/>
    <property type="match status" value="1"/>
</dbReference>
<evidence type="ECO:0000256" key="4">
    <source>
        <dbReference type="ARBA" id="ARBA00022643"/>
    </source>
</evidence>
<evidence type="ECO:0000259" key="15">
    <source>
        <dbReference type="SMART" id="SM00904"/>
    </source>
</evidence>
<dbReference type="Pfam" id="PF01687">
    <property type="entry name" value="Flavokinase"/>
    <property type="match status" value="1"/>
</dbReference>
<evidence type="ECO:0000256" key="3">
    <source>
        <dbReference type="ARBA" id="ARBA00022630"/>
    </source>
</evidence>
<keyword evidence="10 14" id="KW-0067">ATP-binding</keyword>
<dbReference type="SMART" id="SM00904">
    <property type="entry name" value="Flavokinase"/>
    <property type="match status" value="1"/>
</dbReference>
<dbReference type="InterPro" id="IPR015864">
    <property type="entry name" value="FAD_synthase"/>
</dbReference>
<dbReference type="GO" id="GO:0006747">
    <property type="term" value="P:FAD biosynthetic process"/>
    <property type="evidence" value="ECO:0007669"/>
    <property type="project" value="UniProtKB-UniRule"/>
</dbReference>
<comment type="caution">
    <text evidence="16">The sequence shown here is derived from an EMBL/GenBank/DDBJ whole genome shotgun (WGS) entry which is preliminary data.</text>
</comment>
<dbReference type="InterPro" id="IPR023468">
    <property type="entry name" value="Riboflavin_kinase"/>
</dbReference>
<evidence type="ECO:0000313" key="16">
    <source>
        <dbReference type="EMBL" id="NKZ19116.1"/>
    </source>
</evidence>
<keyword evidence="4 14" id="KW-0288">FMN</keyword>
<dbReference type="InterPro" id="IPR015865">
    <property type="entry name" value="Riboflavin_kinase_bac/euk"/>
</dbReference>
<organism evidence="16 17">
    <name type="scientific">Leuconostoc holzapfelii</name>
    <dbReference type="NCBI Taxonomy" id="434464"/>
    <lineage>
        <taxon>Bacteria</taxon>
        <taxon>Bacillati</taxon>
        <taxon>Bacillota</taxon>
        <taxon>Bacilli</taxon>
        <taxon>Lactobacillales</taxon>
        <taxon>Lactobacillaceae</taxon>
        <taxon>Leuconostoc</taxon>
    </lineage>
</organism>
<dbReference type="EMBL" id="JAAXPO010000010">
    <property type="protein sequence ID" value="NKZ19116.1"/>
    <property type="molecule type" value="Genomic_DNA"/>
</dbReference>
<evidence type="ECO:0000256" key="11">
    <source>
        <dbReference type="ARBA" id="ARBA00023268"/>
    </source>
</evidence>
<evidence type="ECO:0000256" key="8">
    <source>
        <dbReference type="ARBA" id="ARBA00022777"/>
    </source>
</evidence>
<keyword evidence="7 14" id="KW-0547">Nucleotide-binding</keyword>
<dbReference type="EC" id="2.7.7.2" evidence="14"/>
<dbReference type="AlphaFoldDB" id="A0A846ZCB7"/>
<dbReference type="InterPro" id="IPR002606">
    <property type="entry name" value="Riboflavin_kinase_bac"/>
</dbReference>
<dbReference type="Pfam" id="PF06574">
    <property type="entry name" value="FAD_syn"/>
    <property type="match status" value="1"/>
</dbReference>
<keyword evidence="5 14" id="KW-0808">Transferase</keyword>
<keyword evidence="11" id="KW-0511">Multifunctional enzyme</keyword>
<gene>
    <name evidence="16" type="primary">ribF</name>
    <name evidence="16" type="ORF">HF966_08010</name>
</gene>
<dbReference type="SUPFAM" id="SSF52374">
    <property type="entry name" value="Nucleotidylyl transferase"/>
    <property type="match status" value="1"/>
</dbReference>
<evidence type="ECO:0000256" key="10">
    <source>
        <dbReference type="ARBA" id="ARBA00022840"/>
    </source>
</evidence>
<dbReference type="SUPFAM" id="SSF82114">
    <property type="entry name" value="Riboflavin kinase-like"/>
    <property type="match status" value="1"/>
</dbReference>
<evidence type="ECO:0000256" key="6">
    <source>
        <dbReference type="ARBA" id="ARBA00022695"/>
    </source>
</evidence>
<evidence type="ECO:0000256" key="14">
    <source>
        <dbReference type="PIRNR" id="PIRNR004491"/>
    </source>
</evidence>
<dbReference type="GO" id="GO:0009398">
    <property type="term" value="P:FMN biosynthetic process"/>
    <property type="evidence" value="ECO:0007669"/>
    <property type="project" value="UniProtKB-UniRule"/>
</dbReference>
<accession>A0A846ZCB7</accession>
<protein>
    <recommendedName>
        <fullName evidence="14">Riboflavin biosynthesis protein</fullName>
    </recommendedName>
    <domain>
        <recommendedName>
            <fullName evidence="14">Riboflavin kinase</fullName>
            <ecNumber evidence="14">2.7.1.26</ecNumber>
        </recommendedName>
        <alternativeName>
            <fullName evidence="14">Flavokinase</fullName>
        </alternativeName>
    </domain>
    <domain>
        <recommendedName>
            <fullName evidence="14">FMN adenylyltransferase</fullName>
            <ecNumber evidence="14">2.7.7.2</ecNumber>
        </recommendedName>
        <alternativeName>
            <fullName evidence="14">FAD pyrophosphorylase</fullName>
        </alternativeName>
        <alternativeName>
            <fullName evidence="14">FAD synthase</fullName>
        </alternativeName>
    </domain>
</protein>
<dbReference type="GO" id="GO:0008531">
    <property type="term" value="F:riboflavin kinase activity"/>
    <property type="evidence" value="ECO:0007669"/>
    <property type="project" value="UniProtKB-UniRule"/>
</dbReference>
<comment type="catalytic activity">
    <reaction evidence="13 14">
        <text>FMN + ATP + H(+) = FAD + diphosphate</text>
        <dbReference type="Rhea" id="RHEA:17237"/>
        <dbReference type="ChEBI" id="CHEBI:15378"/>
        <dbReference type="ChEBI" id="CHEBI:30616"/>
        <dbReference type="ChEBI" id="CHEBI:33019"/>
        <dbReference type="ChEBI" id="CHEBI:57692"/>
        <dbReference type="ChEBI" id="CHEBI:58210"/>
        <dbReference type="EC" id="2.7.7.2"/>
    </reaction>
</comment>
<comment type="pathway">
    <text evidence="2 14">Cofactor biosynthesis; FMN biosynthesis; FMN from riboflavin (ATP route): step 1/1.</text>
</comment>
<dbReference type="GO" id="GO:0009231">
    <property type="term" value="P:riboflavin biosynthetic process"/>
    <property type="evidence" value="ECO:0007669"/>
    <property type="project" value="InterPro"/>
</dbReference>
<dbReference type="PIRSF" id="PIRSF004491">
    <property type="entry name" value="FAD_Synth"/>
    <property type="match status" value="1"/>
</dbReference>
<keyword evidence="6 14" id="KW-0548">Nucleotidyltransferase</keyword>
<sequence>MVETIYLHYPIQNLPTPERQVVTMGFFDGVHLGHQAVIRQAKATATRLGLPLAVLTYDPHPVIVFKALTSPLHYLTPIDQKIAAFEALGVDRVYVMRFTSQLAQLPPQQFVDDVLMALQPAAVVAGFDHLYGSHEETANMQALPLYAANRFEVITVPAFEEAAQKVGSSGIRRALDAGDMTTVNRQLGRVHQTTGMVVHGEARGRELGFPTANIQTPELEWLPGIGIYAVGIQIAGTWYQGMASIGRNVTFGDARPITVEINILDFKQAIYGEAVTVAWHHYLRGEVKFTTVPDLIDQLKQDEQATRRYFETLNTR</sequence>
<keyword evidence="3 14" id="KW-0285">Flavoprotein</keyword>
<dbReference type="Gene3D" id="3.40.50.620">
    <property type="entry name" value="HUPs"/>
    <property type="match status" value="1"/>
</dbReference>
<dbReference type="RefSeq" id="WP_168677761.1">
    <property type="nucleotide sequence ID" value="NZ_BPKV01000014.1"/>
</dbReference>
<dbReference type="GO" id="GO:0003919">
    <property type="term" value="F:FMN adenylyltransferase activity"/>
    <property type="evidence" value="ECO:0007669"/>
    <property type="project" value="UniProtKB-UniRule"/>
</dbReference>
<dbReference type="GO" id="GO:0005524">
    <property type="term" value="F:ATP binding"/>
    <property type="evidence" value="ECO:0007669"/>
    <property type="project" value="UniProtKB-UniRule"/>
</dbReference>
<evidence type="ECO:0000313" key="17">
    <source>
        <dbReference type="Proteomes" id="UP000590460"/>
    </source>
</evidence>
<proteinExistence type="inferred from homology"/>
<evidence type="ECO:0000256" key="5">
    <source>
        <dbReference type="ARBA" id="ARBA00022679"/>
    </source>
</evidence>
<dbReference type="UniPathway" id="UPA00277">
    <property type="reaction ID" value="UER00407"/>
</dbReference>
<comment type="catalytic activity">
    <reaction evidence="12 14">
        <text>riboflavin + ATP = FMN + ADP + H(+)</text>
        <dbReference type="Rhea" id="RHEA:14357"/>
        <dbReference type="ChEBI" id="CHEBI:15378"/>
        <dbReference type="ChEBI" id="CHEBI:30616"/>
        <dbReference type="ChEBI" id="CHEBI:57986"/>
        <dbReference type="ChEBI" id="CHEBI:58210"/>
        <dbReference type="ChEBI" id="CHEBI:456216"/>
        <dbReference type="EC" id="2.7.1.26"/>
    </reaction>
</comment>
<dbReference type="UniPathway" id="UPA00276">
    <property type="reaction ID" value="UER00406"/>
</dbReference>
<dbReference type="PANTHER" id="PTHR22749">
    <property type="entry name" value="RIBOFLAVIN KINASE/FMN ADENYLYLTRANSFERASE"/>
    <property type="match status" value="1"/>
</dbReference>
<dbReference type="EC" id="2.7.1.26" evidence="14"/>
<dbReference type="Proteomes" id="UP000590460">
    <property type="component" value="Unassembled WGS sequence"/>
</dbReference>
<evidence type="ECO:0000256" key="9">
    <source>
        <dbReference type="ARBA" id="ARBA00022827"/>
    </source>
</evidence>
<dbReference type="InterPro" id="IPR014729">
    <property type="entry name" value="Rossmann-like_a/b/a_fold"/>
</dbReference>
<evidence type="ECO:0000256" key="1">
    <source>
        <dbReference type="ARBA" id="ARBA00004726"/>
    </source>
</evidence>
<name>A0A846ZCB7_9LACO</name>
<comment type="pathway">
    <text evidence="1 14">Cofactor biosynthesis; FAD biosynthesis; FAD from FMN: step 1/1.</text>
</comment>
<evidence type="ECO:0000256" key="2">
    <source>
        <dbReference type="ARBA" id="ARBA00005201"/>
    </source>
</evidence>
<keyword evidence="9 14" id="KW-0274">FAD</keyword>
<comment type="similarity">
    <text evidence="14">Belongs to the ribF family.</text>
</comment>
<dbReference type="FunFam" id="3.40.50.620:FF:000021">
    <property type="entry name" value="Riboflavin biosynthesis protein"/>
    <property type="match status" value="1"/>
</dbReference>